<dbReference type="EMBL" id="AMZH03018070">
    <property type="protein sequence ID" value="RRT42101.1"/>
    <property type="molecule type" value="Genomic_DNA"/>
</dbReference>
<proteinExistence type="predicted"/>
<reference evidence="2 3" key="1">
    <citation type="journal article" date="2014" name="Agronomy (Basel)">
        <title>A Draft Genome Sequence for Ensete ventricosum, the Drought-Tolerant Tree Against Hunger.</title>
        <authorList>
            <person name="Harrison J."/>
            <person name="Moore K.A."/>
            <person name="Paszkiewicz K."/>
            <person name="Jones T."/>
            <person name="Grant M."/>
            <person name="Ambacheew D."/>
            <person name="Muzemil S."/>
            <person name="Studholme D.J."/>
        </authorList>
    </citation>
    <scope>NUCLEOTIDE SEQUENCE [LARGE SCALE GENOMIC DNA]</scope>
</reference>
<dbReference type="Proteomes" id="UP000287651">
    <property type="component" value="Unassembled WGS sequence"/>
</dbReference>
<evidence type="ECO:0000313" key="2">
    <source>
        <dbReference type="EMBL" id="RRT42101.1"/>
    </source>
</evidence>
<name>A0A426XRP5_ENSVE</name>
<protein>
    <submittedName>
        <fullName evidence="2">Uncharacterized protein</fullName>
    </submittedName>
</protein>
<feature type="coiled-coil region" evidence="1">
    <location>
        <begin position="14"/>
        <end position="41"/>
    </location>
</feature>
<evidence type="ECO:0000256" key="1">
    <source>
        <dbReference type="SAM" id="Coils"/>
    </source>
</evidence>
<evidence type="ECO:0000313" key="3">
    <source>
        <dbReference type="Proteomes" id="UP000287651"/>
    </source>
</evidence>
<dbReference type="AlphaFoldDB" id="A0A426XRP5"/>
<keyword evidence="1" id="KW-0175">Coiled coil</keyword>
<accession>A0A426XRP5</accession>
<gene>
    <name evidence="2" type="ORF">B296_00018844</name>
</gene>
<comment type="caution">
    <text evidence="2">The sequence shown here is derived from an EMBL/GenBank/DDBJ whole genome shotgun (WGS) entry which is preliminary data.</text>
</comment>
<organism evidence="2 3">
    <name type="scientific">Ensete ventricosum</name>
    <name type="common">Abyssinian banana</name>
    <name type="synonym">Musa ensete</name>
    <dbReference type="NCBI Taxonomy" id="4639"/>
    <lineage>
        <taxon>Eukaryota</taxon>
        <taxon>Viridiplantae</taxon>
        <taxon>Streptophyta</taxon>
        <taxon>Embryophyta</taxon>
        <taxon>Tracheophyta</taxon>
        <taxon>Spermatophyta</taxon>
        <taxon>Magnoliopsida</taxon>
        <taxon>Liliopsida</taxon>
        <taxon>Zingiberales</taxon>
        <taxon>Musaceae</taxon>
        <taxon>Ensete</taxon>
    </lineage>
</organism>
<sequence length="122" mass="13557">METDASALVCHILMTESLSQVERVKQAMEETREAAAELRFQDHGSRLPFARGGPIFSPGLVGPITSVPDFKSSILEELQVILHSSYPVAPSHRHRDLLMFCCDLQSLQAELASTEDFEQELS</sequence>